<evidence type="ECO:0000256" key="5">
    <source>
        <dbReference type="ARBA" id="ARBA00023235"/>
    </source>
</evidence>
<feature type="binding site" evidence="9">
    <location>
        <begin position="223"/>
        <end position="230"/>
    </location>
    <ligand>
        <name>ATP</name>
        <dbReference type="ChEBI" id="CHEBI:30616"/>
    </ligand>
</feature>
<dbReference type="GO" id="GO:0003677">
    <property type="term" value="F:DNA binding"/>
    <property type="evidence" value="ECO:0007669"/>
    <property type="project" value="InterPro"/>
</dbReference>
<dbReference type="InterPro" id="IPR014016">
    <property type="entry name" value="UvrD-like_ATP-bd"/>
</dbReference>
<dbReference type="Pfam" id="PF01396">
    <property type="entry name" value="Zn_ribbon_Top1"/>
    <property type="match status" value="1"/>
</dbReference>
<comment type="catalytic activity">
    <reaction evidence="8">
        <text>ATP + H2O = ADP + phosphate + H(+)</text>
        <dbReference type="Rhea" id="RHEA:13065"/>
        <dbReference type="ChEBI" id="CHEBI:15377"/>
        <dbReference type="ChEBI" id="CHEBI:15378"/>
        <dbReference type="ChEBI" id="CHEBI:30616"/>
        <dbReference type="ChEBI" id="CHEBI:43474"/>
        <dbReference type="ChEBI" id="CHEBI:456216"/>
        <dbReference type="EC" id="5.6.2.4"/>
    </reaction>
</comment>
<dbReference type="Proteomes" id="UP000188388">
    <property type="component" value="Unassembled WGS sequence"/>
</dbReference>
<feature type="domain" description="UvrD-like helicase ATP-binding" evidence="10">
    <location>
        <begin position="202"/>
        <end position="668"/>
    </location>
</feature>
<accession>A0A1R3VFW2</accession>
<dbReference type="AlphaFoldDB" id="A0A1R3VFW2"/>
<dbReference type="GO" id="GO:0000725">
    <property type="term" value="P:recombinational repair"/>
    <property type="evidence" value="ECO:0007669"/>
    <property type="project" value="TreeGrafter"/>
</dbReference>
<dbReference type="GO" id="GO:0005829">
    <property type="term" value="C:cytosol"/>
    <property type="evidence" value="ECO:0007669"/>
    <property type="project" value="TreeGrafter"/>
</dbReference>
<dbReference type="PANTHER" id="PTHR11070:SF63">
    <property type="entry name" value="DNA HELICASE IV"/>
    <property type="match status" value="1"/>
</dbReference>
<dbReference type="GO" id="GO:0043138">
    <property type="term" value="F:3'-5' DNA helicase activity"/>
    <property type="evidence" value="ECO:0007669"/>
    <property type="project" value="UniProtKB-EC"/>
</dbReference>
<dbReference type="PROSITE" id="PS51198">
    <property type="entry name" value="UVRD_HELICASE_ATP_BIND"/>
    <property type="match status" value="1"/>
</dbReference>
<dbReference type="InterPro" id="IPR027417">
    <property type="entry name" value="P-loop_NTPase"/>
</dbReference>
<dbReference type="EMBL" id="FTPD01000056">
    <property type="protein sequence ID" value="SIT58819.1"/>
    <property type="molecule type" value="Genomic_DNA"/>
</dbReference>
<dbReference type="GO" id="GO:0016887">
    <property type="term" value="F:ATP hydrolysis activity"/>
    <property type="evidence" value="ECO:0007669"/>
    <property type="project" value="RHEA"/>
</dbReference>
<keyword evidence="1 9" id="KW-0547">Nucleotide-binding</keyword>
<dbReference type="Gene3D" id="3.40.50.300">
    <property type="entry name" value="P-loop containing nucleotide triphosphate hydrolases"/>
    <property type="match status" value="3"/>
</dbReference>
<organism evidence="11 12">
    <name type="scientific">Mesorhizobium prunaredense</name>
    <dbReference type="NCBI Taxonomy" id="1631249"/>
    <lineage>
        <taxon>Bacteria</taxon>
        <taxon>Pseudomonadati</taxon>
        <taxon>Pseudomonadota</taxon>
        <taxon>Alphaproteobacteria</taxon>
        <taxon>Hyphomicrobiales</taxon>
        <taxon>Phyllobacteriaceae</taxon>
        <taxon>Mesorhizobium</taxon>
    </lineage>
</organism>
<protein>
    <recommendedName>
        <fullName evidence="7">DNA 3'-5' helicase</fullName>
        <ecNumber evidence="7">5.6.2.4</ecNumber>
    </recommendedName>
</protein>
<dbReference type="InterPro" id="IPR000212">
    <property type="entry name" value="DNA_helicase_UvrD/REP"/>
</dbReference>
<evidence type="ECO:0000256" key="6">
    <source>
        <dbReference type="ARBA" id="ARBA00034617"/>
    </source>
</evidence>
<keyword evidence="5" id="KW-0413">Isomerase</keyword>
<keyword evidence="3 9" id="KW-0347">Helicase</keyword>
<dbReference type="RefSeq" id="WP_077381876.1">
    <property type="nucleotide sequence ID" value="NZ_FTPD01000056.1"/>
</dbReference>
<dbReference type="Pfam" id="PF13361">
    <property type="entry name" value="UvrD_C"/>
    <property type="match status" value="1"/>
</dbReference>
<dbReference type="STRING" id="1631249.BQ8794_60128"/>
<evidence type="ECO:0000256" key="9">
    <source>
        <dbReference type="PROSITE-ProRule" id="PRU00560"/>
    </source>
</evidence>
<evidence type="ECO:0000256" key="3">
    <source>
        <dbReference type="ARBA" id="ARBA00022806"/>
    </source>
</evidence>
<evidence type="ECO:0000256" key="4">
    <source>
        <dbReference type="ARBA" id="ARBA00022840"/>
    </source>
</evidence>
<dbReference type="InterPro" id="IPR013498">
    <property type="entry name" value="Topo_IA_Znf"/>
</dbReference>
<evidence type="ECO:0000256" key="2">
    <source>
        <dbReference type="ARBA" id="ARBA00022801"/>
    </source>
</evidence>
<keyword evidence="2 9" id="KW-0378">Hydrolase</keyword>
<evidence type="ECO:0000259" key="10">
    <source>
        <dbReference type="PROSITE" id="PS51198"/>
    </source>
</evidence>
<dbReference type="SUPFAM" id="SSF52540">
    <property type="entry name" value="P-loop containing nucleoside triphosphate hydrolases"/>
    <property type="match status" value="1"/>
</dbReference>
<evidence type="ECO:0000313" key="11">
    <source>
        <dbReference type="EMBL" id="SIT58819.1"/>
    </source>
</evidence>
<sequence length="922" mass="103768">MLKRARTYRPGLFARLFSGENWKLTPGRNSAAGITLVSGSETELECLDVVSVQTAKGLLWHAVEICSRTRLDRLSGLSGSAADELAADIAAFVNEYLSEVIRSETDQLREIDARLAAVVTDNRRYLAYSDLRNAIAGVPGKVATALSHPMFDPGQMAQTLEAVLPASYAFLTDPNVRHRYNERFIASELAAFAAFFDNLDGRSLSGQQREACIRLEDNNLLIASAGSGKSATMVGKVAYVLEKKLARPDEMLVLAFNKSAADELRERIARQLKVEPDKLECRVTTFHALGRGIIQEVDGRPPQLANWVEHPAGEAKAIEEIIVELASSDREFTRLWVDLLVVHPKADIPRETFDSEVDYQRYITERRTRGKATIGSLAGIYVKSLQEQSIANWLWLNSVAFEYERQVEVQDAEGAVRHIHPDFYYSATGTVHEHFALDANGVSPFKDYVDHAEAKRRDYQVGQIDFFETRSAQATDGTISEVMREELERRGIQLVAKQYSDIAKALEPVVVKHYHQLIGTCIKHIRASHLTLDMLLQRAQSLHDKERARIFSRVVYRIAQAYSEKLVDAGRIDFDSMIADATQLVETKRYTSPYSLILVDEFQDISGPRAKLIKSLRDQKPFSKLFAVGDDWQSIYRFAGSDVTLFTRFDANFGTSWQGRLEQTYRCNQLIAETAAGFVQRNPDQLRKSVRSIRPAIPKSIRVIPIEGAKGRPDFGAACLRLLSRLDVFLGSIAEQWRGTARQKLRVLVLWRYNHLDPFAGRIPAFAHIEVSALSFHRSKGLEADYTILLDISEGDYGVPSRVEDDELLNLVIPNPETFAYAEERRLFYVALTRASRGVFMLADSARPSRYIQELCEVAGEEIRFETIDGQALQQCPACRVGQLVQRKTKTGRSFVGCSQYPNCRHVVFSGKQKQNRSRAAR</sequence>
<dbReference type="GO" id="GO:0003916">
    <property type="term" value="F:DNA topoisomerase activity"/>
    <property type="evidence" value="ECO:0007669"/>
    <property type="project" value="InterPro"/>
</dbReference>
<name>A0A1R3VFW2_9HYPH</name>
<evidence type="ECO:0000313" key="12">
    <source>
        <dbReference type="Proteomes" id="UP000188388"/>
    </source>
</evidence>
<evidence type="ECO:0000256" key="8">
    <source>
        <dbReference type="ARBA" id="ARBA00048988"/>
    </source>
</evidence>
<reference evidence="12" key="1">
    <citation type="submission" date="2017-01" db="EMBL/GenBank/DDBJ databases">
        <authorList>
            <person name="Brunel B."/>
        </authorList>
    </citation>
    <scope>NUCLEOTIDE SEQUENCE [LARGE SCALE GENOMIC DNA]</scope>
</reference>
<dbReference type="GO" id="GO:0006265">
    <property type="term" value="P:DNA topological change"/>
    <property type="evidence" value="ECO:0007669"/>
    <property type="project" value="InterPro"/>
</dbReference>
<evidence type="ECO:0000256" key="1">
    <source>
        <dbReference type="ARBA" id="ARBA00022741"/>
    </source>
</evidence>
<gene>
    <name evidence="11" type="ORF">BQ8794_60128</name>
</gene>
<dbReference type="PANTHER" id="PTHR11070">
    <property type="entry name" value="UVRD / RECB / PCRA DNA HELICASE FAMILY MEMBER"/>
    <property type="match status" value="1"/>
</dbReference>
<evidence type="ECO:0000256" key="7">
    <source>
        <dbReference type="ARBA" id="ARBA00034808"/>
    </source>
</evidence>
<dbReference type="Pfam" id="PF00580">
    <property type="entry name" value="UvrD-helicase"/>
    <property type="match status" value="2"/>
</dbReference>
<proteinExistence type="predicted"/>
<keyword evidence="4 9" id="KW-0067">ATP-binding</keyword>
<dbReference type="InterPro" id="IPR014017">
    <property type="entry name" value="DNA_helicase_UvrD-like_C"/>
</dbReference>
<dbReference type="GO" id="GO:0005694">
    <property type="term" value="C:chromosome"/>
    <property type="evidence" value="ECO:0007669"/>
    <property type="project" value="InterPro"/>
</dbReference>
<dbReference type="Gene3D" id="3.30.65.10">
    <property type="entry name" value="Bacterial Topoisomerase I, domain 1"/>
    <property type="match status" value="1"/>
</dbReference>
<dbReference type="GO" id="GO:0005524">
    <property type="term" value="F:ATP binding"/>
    <property type="evidence" value="ECO:0007669"/>
    <property type="project" value="UniProtKB-UniRule"/>
</dbReference>
<comment type="catalytic activity">
    <reaction evidence="6">
        <text>Couples ATP hydrolysis with the unwinding of duplex DNA by translocating in the 3'-5' direction.</text>
        <dbReference type="EC" id="5.6.2.4"/>
    </reaction>
</comment>
<dbReference type="EC" id="5.6.2.4" evidence="7"/>
<keyword evidence="12" id="KW-1185">Reference proteome</keyword>